<dbReference type="SUPFAM" id="SSF46689">
    <property type="entry name" value="Homeodomain-like"/>
    <property type="match status" value="1"/>
</dbReference>
<dbReference type="GO" id="GO:0043565">
    <property type="term" value="F:sequence-specific DNA binding"/>
    <property type="evidence" value="ECO:0007669"/>
    <property type="project" value="InterPro"/>
</dbReference>
<dbReference type="InterPro" id="IPR009057">
    <property type="entry name" value="Homeodomain-like_sf"/>
</dbReference>
<dbReference type="RefSeq" id="WP_212986252.1">
    <property type="nucleotide sequence ID" value="NZ_BAABEA010000029.1"/>
</dbReference>
<gene>
    <name evidence="5" type="ORF">Aau02nite_00890</name>
</gene>
<protein>
    <recommendedName>
        <fullName evidence="4">HTH araC/xylS-type domain-containing protein</fullName>
    </recommendedName>
</protein>
<evidence type="ECO:0000256" key="3">
    <source>
        <dbReference type="ARBA" id="ARBA00023163"/>
    </source>
</evidence>
<comment type="caution">
    <text evidence="5">The sequence shown here is derived from an EMBL/GenBank/DDBJ whole genome shotgun (WGS) entry which is preliminary data.</text>
</comment>
<dbReference type="PANTHER" id="PTHR46796:SF6">
    <property type="entry name" value="ARAC SUBFAMILY"/>
    <property type="match status" value="1"/>
</dbReference>
<dbReference type="EMBL" id="BOQL01000001">
    <property type="protein sequence ID" value="GIM62950.1"/>
    <property type="molecule type" value="Genomic_DNA"/>
</dbReference>
<dbReference type="InterPro" id="IPR018062">
    <property type="entry name" value="HTH_AraC-typ_CS"/>
</dbReference>
<dbReference type="AlphaFoldDB" id="A0A919S2V4"/>
<reference evidence="5" key="1">
    <citation type="submission" date="2021-03" db="EMBL/GenBank/DDBJ databases">
        <title>Whole genome shotgun sequence of Actinoplanes auranticolor NBRC 12245.</title>
        <authorList>
            <person name="Komaki H."/>
            <person name="Tamura T."/>
        </authorList>
    </citation>
    <scope>NUCLEOTIDE SEQUENCE</scope>
    <source>
        <strain evidence="5">NBRC 12245</strain>
    </source>
</reference>
<sequence length="317" mass="35217">MAVLIDTRHLPPRESADALHATLTRAATPASVVIAPGTTCIVEGWRIGAGINLLSTGYSGGLAMKRTPRHVRADAPERISLTLGVRGECETRQVGTVLRRENQLHLLDLTTEYESRWPGPCAAIAFLADYTELDIPVRLVRDSVPLLQMSPLYDLTRRHLRELPAVARQAPHAAALAMLGFASKDLVRALIASVNPDHRHSRAARAESLRTVLLTYVDAHLHDPGLTPARIADEHGVSLRYLYQLFADEAESPAEAIWQRRLEGARRELAGRATHRTLISATARRWGFTDPRHFARRFRAAYGVTPSEWLRRHLGDT</sequence>
<evidence type="ECO:0000259" key="4">
    <source>
        <dbReference type="PROSITE" id="PS01124"/>
    </source>
</evidence>
<organism evidence="5 6">
    <name type="scientific">Actinoplanes auranticolor</name>
    <dbReference type="NCBI Taxonomy" id="47988"/>
    <lineage>
        <taxon>Bacteria</taxon>
        <taxon>Bacillati</taxon>
        <taxon>Actinomycetota</taxon>
        <taxon>Actinomycetes</taxon>
        <taxon>Micromonosporales</taxon>
        <taxon>Micromonosporaceae</taxon>
        <taxon>Actinoplanes</taxon>
    </lineage>
</organism>
<dbReference type="PROSITE" id="PS01124">
    <property type="entry name" value="HTH_ARAC_FAMILY_2"/>
    <property type="match status" value="1"/>
</dbReference>
<keyword evidence="3" id="KW-0804">Transcription</keyword>
<dbReference type="PANTHER" id="PTHR46796">
    <property type="entry name" value="HTH-TYPE TRANSCRIPTIONAL ACTIVATOR RHAS-RELATED"/>
    <property type="match status" value="1"/>
</dbReference>
<dbReference type="SMART" id="SM00342">
    <property type="entry name" value="HTH_ARAC"/>
    <property type="match status" value="1"/>
</dbReference>
<keyword evidence="6" id="KW-1185">Reference proteome</keyword>
<dbReference type="Proteomes" id="UP000681340">
    <property type="component" value="Unassembled WGS sequence"/>
</dbReference>
<evidence type="ECO:0000256" key="2">
    <source>
        <dbReference type="ARBA" id="ARBA00023125"/>
    </source>
</evidence>
<feature type="domain" description="HTH araC/xylS-type" evidence="4">
    <location>
        <begin position="211"/>
        <end position="312"/>
    </location>
</feature>
<evidence type="ECO:0000313" key="5">
    <source>
        <dbReference type="EMBL" id="GIM62950.1"/>
    </source>
</evidence>
<dbReference type="GO" id="GO:0003700">
    <property type="term" value="F:DNA-binding transcription factor activity"/>
    <property type="evidence" value="ECO:0007669"/>
    <property type="project" value="InterPro"/>
</dbReference>
<dbReference type="InterPro" id="IPR050204">
    <property type="entry name" value="AraC_XylS_family_regulators"/>
</dbReference>
<dbReference type="InterPro" id="IPR018060">
    <property type="entry name" value="HTH_AraC"/>
</dbReference>
<dbReference type="Pfam" id="PF12833">
    <property type="entry name" value="HTH_18"/>
    <property type="match status" value="1"/>
</dbReference>
<name>A0A919S2V4_9ACTN</name>
<dbReference type="Gene3D" id="1.10.10.60">
    <property type="entry name" value="Homeodomain-like"/>
    <property type="match status" value="1"/>
</dbReference>
<proteinExistence type="predicted"/>
<dbReference type="PROSITE" id="PS00041">
    <property type="entry name" value="HTH_ARAC_FAMILY_1"/>
    <property type="match status" value="1"/>
</dbReference>
<keyword evidence="2" id="KW-0238">DNA-binding</keyword>
<evidence type="ECO:0000256" key="1">
    <source>
        <dbReference type="ARBA" id="ARBA00023015"/>
    </source>
</evidence>
<keyword evidence="1" id="KW-0805">Transcription regulation</keyword>
<accession>A0A919S2V4</accession>
<evidence type="ECO:0000313" key="6">
    <source>
        <dbReference type="Proteomes" id="UP000681340"/>
    </source>
</evidence>